<keyword evidence="2" id="KW-1185">Reference proteome</keyword>
<evidence type="ECO:0000313" key="2">
    <source>
        <dbReference type="Proteomes" id="UP001055811"/>
    </source>
</evidence>
<sequence length="96" mass="10727">MKWTGLSMKWTRFPNRIDTQQQKRERVWLNASPSLDHHTSGEKGLAAIITVVAKSFSLELSLEAVPSSSPIPEIKRAASTTSTSIRPANHKQRWGS</sequence>
<dbReference type="EMBL" id="CM042013">
    <property type="protein sequence ID" value="KAI3737740.1"/>
    <property type="molecule type" value="Genomic_DNA"/>
</dbReference>
<evidence type="ECO:0000313" key="1">
    <source>
        <dbReference type="EMBL" id="KAI3737740.1"/>
    </source>
</evidence>
<dbReference type="Proteomes" id="UP001055811">
    <property type="component" value="Linkage Group LG05"/>
</dbReference>
<gene>
    <name evidence="1" type="ORF">L2E82_27752</name>
</gene>
<reference evidence="1 2" key="2">
    <citation type="journal article" date="2022" name="Mol. Ecol. Resour.">
        <title>The genomes of chicory, endive, great burdock and yacon provide insights into Asteraceae paleo-polyploidization history and plant inulin production.</title>
        <authorList>
            <person name="Fan W."/>
            <person name="Wang S."/>
            <person name="Wang H."/>
            <person name="Wang A."/>
            <person name="Jiang F."/>
            <person name="Liu H."/>
            <person name="Zhao H."/>
            <person name="Xu D."/>
            <person name="Zhang Y."/>
        </authorList>
    </citation>
    <scope>NUCLEOTIDE SEQUENCE [LARGE SCALE GENOMIC DNA]</scope>
    <source>
        <strain evidence="2">cv. Punajuju</strain>
        <tissue evidence="1">Leaves</tissue>
    </source>
</reference>
<organism evidence="1 2">
    <name type="scientific">Cichorium intybus</name>
    <name type="common">Chicory</name>
    <dbReference type="NCBI Taxonomy" id="13427"/>
    <lineage>
        <taxon>Eukaryota</taxon>
        <taxon>Viridiplantae</taxon>
        <taxon>Streptophyta</taxon>
        <taxon>Embryophyta</taxon>
        <taxon>Tracheophyta</taxon>
        <taxon>Spermatophyta</taxon>
        <taxon>Magnoliopsida</taxon>
        <taxon>eudicotyledons</taxon>
        <taxon>Gunneridae</taxon>
        <taxon>Pentapetalae</taxon>
        <taxon>asterids</taxon>
        <taxon>campanulids</taxon>
        <taxon>Asterales</taxon>
        <taxon>Asteraceae</taxon>
        <taxon>Cichorioideae</taxon>
        <taxon>Cichorieae</taxon>
        <taxon>Cichoriinae</taxon>
        <taxon>Cichorium</taxon>
    </lineage>
</organism>
<protein>
    <submittedName>
        <fullName evidence="1">Uncharacterized protein</fullName>
    </submittedName>
</protein>
<reference evidence="2" key="1">
    <citation type="journal article" date="2022" name="Mol. Ecol. Resour.">
        <title>The genomes of chicory, endive, great burdock and yacon provide insights into Asteraceae palaeo-polyploidization history and plant inulin production.</title>
        <authorList>
            <person name="Fan W."/>
            <person name="Wang S."/>
            <person name="Wang H."/>
            <person name="Wang A."/>
            <person name="Jiang F."/>
            <person name="Liu H."/>
            <person name="Zhao H."/>
            <person name="Xu D."/>
            <person name="Zhang Y."/>
        </authorList>
    </citation>
    <scope>NUCLEOTIDE SEQUENCE [LARGE SCALE GENOMIC DNA]</scope>
    <source>
        <strain evidence="2">cv. Punajuju</strain>
    </source>
</reference>
<name>A0ACB9CU10_CICIN</name>
<comment type="caution">
    <text evidence="1">The sequence shown here is derived from an EMBL/GenBank/DDBJ whole genome shotgun (WGS) entry which is preliminary data.</text>
</comment>
<accession>A0ACB9CU10</accession>
<proteinExistence type="predicted"/>